<reference evidence="5 6" key="1">
    <citation type="submission" date="2018-05" db="EMBL/GenBank/DDBJ databases">
        <title>Complete Genome Sequences of Extremely Thermoacidophilic, Metal-Mobilizing Type-Strain Members of the Archaeal Family Sulfolobaceae: Acidianus brierleyi DSM-1651T, Acidianus sulfidivorans DSM-18786T, Metallosphaera hakonensis DSM-7519T, and Metallosphaera prunae DSM-10039T.</title>
        <authorList>
            <person name="Counts J.A."/>
            <person name="Kelly R.M."/>
        </authorList>
    </citation>
    <scope>NUCLEOTIDE SEQUENCE [LARGE SCALE GENOMIC DNA]</scope>
    <source>
        <strain evidence="5 6">DSM 1651</strain>
    </source>
</reference>
<dbReference type="KEGG" id="abri:DFR85_07930"/>
<dbReference type="PANTHER" id="PTHR11502">
    <property type="entry name" value="40S RIBOSOMAL PROTEIN S6"/>
    <property type="match status" value="1"/>
</dbReference>
<dbReference type="InterPro" id="IPR001377">
    <property type="entry name" value="Ribosomal_eS6"/>
</dbReference>
<dbReference type="GO" id="GO:1990904">
    <property type="term" value="C:ribonucleoprotein complex"/>
    <property type="evidence" value="ECO:0007669"/>
    <property type="project" value="UniProtKB-KW"/>
</dbReference>
<evidence type="ECO:0000313" key="6">
    <source>
        <dbReference type="Proteomes" id="UP000248044"/>
    </source>
</evidence>
<proteinExistence type="inferred from homology"/>
<protein>
    <recommendedName>
        <fullName evidence="4">Small ribosomal subunit protein eS6</fullName>
    </recommendedName>
</protein>
<name>A0A2U9IF15_9CREN</name>
<sequence length="211" mass="23410">MPDFKVVVSDPEVKNVKQLKVKVKAVDSIPSMEGEKENRTLPMAKLSSKLKEQLGLESLLTLQVIKQEGDKKNKIKVHFTVQVDDSAGDYVLISKSAAEKFGSEEFEATAYRTKAFQINIDQNKINLLGLKLGDTFTININGINFKLKITGGSDNTGFAMRADVLGAAKRKIFLAGPPGYKPLEDGERRRKIVRGNMISNEIVQINSMIIR</sequence>
<dbReference type="GO" id="GO:0006412">
    <property type="term" value="P:translation"/>
    <property type="evidence" value="ECO:0007669"/>
    <property type="project" value="UniProtKB-UniRule"/>
</dbReference>
<dbReference type="GO" id="GO:0005840">
    <property type="term" value="C:ribosome"/>
    <property type="evidence" value="ECO:0007669"/>
    <property type="project" value="UniProtKB-KW"/>
</dbReference>
<dbReference type="Proteomes" id="UP000248044">
    <property type="component" value="Chromosome"/>
</dbReference>
<keyword evidence="2 4" id="KW-0689">Ribosomal protein</keyword>
<dbReference type="HAMAP" id="MF_00512">
    <property type="entry name" value="Ribosomal_eS6"/>
    <property type="match status" value="1"/>
</dbReference>
<gene>
    <name evidence="4" type="primary">rps6e</name>
    <name evidence="5" type="ORF">DFR85_07930</name>
</gene>
<dbReference type="EMBL" id="CP029289">
    <property type="protein sequence ID" value="AWR94534.1"/>
    <property type="molecule type" value="Genomic_DNA"/>
</dbReference>
<evidence type="ECO:0000256" key="4">
    <source>
        <dbReference type="HAMAP-Rule" id="MF_00512"/>
    </source>
</evidence>
<evidence type="ECO:0000256" key="2">
    <source>
        <dbReference type="ARBA" id="ARBA00022980"/>
    </source>
</evidence>
<keyword evidence="3 4" id="KW-0687">Ribonucleoprotein</keyword>
<dbReference type="AlphaFoldDB" id="A0A2U9IF15"/>
<keyword evidence="6" id="KW-1185">Reference proteome</keyword>
<dbReference type="GO" id="GO:0003735">
    <property type="term" value="F:structural constituent of ribosome"/>
    <property type="evidence" value="ECO:0007669"/>
    <property type="project" value="InterPro"/>
</dbReference>
<comment type="similarity">
    <text evidence="1 4">Belongs to the eukaryotic ribosomal protein eS6 family.</text>
</comment>
<evidence type="ECO:0000256" key="3">
    <source>
        <dbReference type="ARBA" id="ARBA00023274"/>
    </source>
</evidence>
<dbReference type="Pfam" id="PF01092">
    <property type="entry name" value="Ribosomal_S6e"/>
    <property type="match status" value="1"/>
</dbReference>
<dbReference type="InterPro" id="IPR020924">
    <property type="entry name" value="Ribosomal_eS6_arc"/>
</dbReference>
<dbReference type="SMART" id="SM01405">
    <property type="entry name" value="Ribosomal_S6e"/>
    <property type="match status" value="1"/>
</dbReference>
<dbReference type="GeneID" id="36832076"/>
<organism evidence="5 6">
    <name type="scientific">Acidianus brierleyi</name>
    <dbReference type="NCBI Taxonomy" id="41673"/>
    <lineage>
        <taxon>Archaea</taxon>
        <taxon>Thermoproteota</taxon>
        <taxon>Thermoprotei</taxon>
        <taxon>Sulfolobales</taxon>
        <taxon>Sulfolobaceae</taxon>
        <taxon>Acidianus</taxon>
    </lineage>
</organism>
<evidence type="ECO:0000313" key="5">
    <source>
        <dbReference type="EMBL" id="AWR94534.1"/>
    </source>
</evidence>
<dbReference type="OrthoDB" id="7793at2157"/>
<dbReference type="NCBIfam" id="NF003292">
    <property type="entry name" value="PRK04290.1-1"/>
    <property type="match status" value="1"/>
</dbReference>
<dbReference type="RefSeq" id="WP_110270415.1">
    <property type="nucleotide sequence ID" value="NZ_CP029289.2"/>
</dbReference>
<evidence type="ECO:0000256" key="1">
    <source>
        <dbReference type="ARBA" id="ARBA00009312"/>
    </source>
</evidence>
<accession>A0A2U9IF15</accession>